<evidence type="ECO:0000256" key="5">
    <source>
        <dbReference type="ARBA" id="ARBA00022989"/>
    </source>
</evidence>
<dbReference type="InterPro" id="IPR004680">
    <property type="entry name" value="Cit_transptr-like_dom"/>
</dbReference>
<comment type="subcellular location">
    <subcellularLocation>
        <location evidence="1">Membrane</location>
        <topology evidence="1">Multi-pass membrane protein</topology>
    </subcellularLocation>
</comment>
<dbReference type="Pfam" id="PF02080">
    <property type="entry name" value="TrkA_C"/>
    <property type="match status" value="2"/>
</dbReference>
<feature type="transmembrane region" description="Helical" evidence="7">
    <location>
        <begin position="550"/>
        <end position="573"/>
    </location>
</feature>
<feature type="domain" description="RCK C-terminal" evidence="8">
    <location>
        <begin position="282"/>
        <end position="367"/>
    </location>
</feature>
<evidence type="ECO:0000256" key="6">
    <source>
        <dbReference type="ARBA" id="ARBA00023136"/>
    </source>
</evidence>
<feature type="transmembrane region" description="Helical" evidence="7">
    <location>
        <begin position="408"/>
        <end position="426"/>
    </location>
</feature>
<evidence type="ECO:0000259" key="8">
    <source>
        <dbReference type="PROSITE" id="PS51202"/>
    </source>
</evidence>
<evidence type="ECO:0000313" key="9">
    <source>
        <dbReference type="EMBL" id="GAA4501566.1"/>
    </source>
</evidence>
<dbReference type="PROSITE" id="PS51202">
    <property type="entry name" value="RCK_C"/>
    <property type="match status" value="2"/>
</dbReference>
<evidence type="ECO:0000256" key="2">
    <source>
        <dbReference type="ARBA" id="ARBA00022448"/>
    </source>
</evidence>
<dbReference type="Proteomes" id="UP001501321">
    <property type="component" value="Unassembled WGS sequence"/>
</dbReference>
<dbReference type="SUPFAM" id="SSF116726">
    <property type="entry name" value="TrkA C-terminal domain-like"/>
    <property type="match status" value="2"/>
</dbReference>
<evidence type="ECO:0000256" key="7">
    <source>
        <dbReference type="SAM" id="Phobius"/>
    </source>
</evidence>
<dbReference type="InterPro" id="IPR051679">
    <property type="entry name" value="DASS-Related_Transporters"/>
</dbReference>
<evidence type="ECO:0000256" key="3">
    <source>
        <dbReference type="ARBA" id="ARBA00022692"/>
    </source>
</evidence>
<keyword evidence="6 7" id="KW-0472">Membrane</keyword>
<organism evidence="9 10">
    <name type="scientific">Pseudaeromonas paramecii</name>
    <dbReference type="NCBI Taxonomy" id="2138166"/>
    <lineage>
        <taxon>Bacteria</taxon>
        <taxon>Pseudomonadati</taxon>
        <taxon>Pseudomonadota</taxon>
        <taxon>Gammaproteobacteria</taxon>
        <taxon>Aeromonadales</taxon>
        <taxon>Aeromonadaceae</taxon>
        <taxon>Pseudaeromonas</taxon>
    </lineage>
</organism>
<proteinExistence type="predicted"/>
<feature type="transmembrane region" description="Helical" evidence="7">
    <location>
        <begin position="56"/>
        <end position="75"/>
    </location>
</feature>
<keyword evidence="5 7" id="KW-1133">Transmembrane helix</keyword>
<feature type="transmembrane region" description="Helical" evidence="7">
    <location>
        <begin position="465"/>
        <end position="484"/>
    </location>
</feature>
<dbReference type="PANTHER" id="PTHR43652:SF2">
    <property type="entry name" value="BASIC AMINO ACID ANTIPORTER YFCC-RELATED"/>
    <property type="match status" value="1"/>
</dbReference>
<feature type="transmembrane region" description="Helical" evidence="7">
    <location>
        <begin position="95"/>
        <end position="118"/>
    </location>
</feature>
<feature type="transmembrane region" description="Helical" evidence="7">
    <location>
        <begin position="384"/>
        <end position="402"/>
    </location>
</feature>
<keyword evidence="2" id="KW-0813">Transport</keyword>
<feature type="transmembrane region" description="Helical" evidence="7">
    <location>
        <begin position="32"/>
        <end position="49"/>
    </location>
</feature>
<dbReference type="RefSeq" id="WP_345013579.1">
    <property type="nucleotide sequence ID" value="NZ_BAABFC010000017.1"/>
</dbReference>
<comment type="caution">
    <text evidence="9">The sequence shown here is derived from an EMBL/GenBank/DDBJ whole genome shotgun (WGS) entry which is preliminary data.</text>
</comment>
<evidence type="ECO:0000256" key="1">
    <source>
        <dbReference type="ARBA" id="ARBA00004141"/>
    </source>
</evidence>
<dbReference type="InterPro" id="IPR036721">
    <property type="entry name" value="RCK_C_sf"/>
</dbReference>
<dbReference type="InterPro" id="IPR006037">
    <property type="entry name" value="RCK_C"/>
</dbReference>
<keyword evidence="3 7" id="KW-0812">Transmembrane</keyword>
<dbReference type="EMBL" id="BAABFC010000017">
    <property type="protein sequence ID" value="GAA4501566.1"/>
    <property type="molecule type" value="Genomic_DNA"/>
</dbReference>
<evidence type="ECO:0000313" key="10">
    <source>
        <dbReference type="Proteomes" id="UP001501321"/>
    </source>
</evidence>
<feature type="transmembrane region" description="Helical" evidence="7">
    <location>
        <begin position="504"/>
        <end position="529"/>
    </location>
</feature>
<reference evidence="10" key="1">
    <citation type="journal article" date="2019" name="Int. J. Syst. Evol. Microbiol.">
        <title>The Global Catalogue of Microorganisms (GCM) 10K type strain sequencing project: providing services to taxonomists for standard genome sequencing and annotation.</title>
        <authorList>
            <consortium name="The Broad Institute Genomics Platform"/>
            <consortium name="The Broad Institute Genome Sequencing Center for Infectious Disease"/>
            <person name="Wu L."/>
            <person name="Ma J."/>
        </authorList>
    </citation>
    <scope>NUCLEOTIDE SEQUENCE [LARGE SCALE GENOMIC DNA]</scope>
    <source>
        <strain evidence="10">JCM 32226</strain>
    </source>
</reference>
<dbReference type="Gene3D" id="3.30.70.1450">
    <property type="entry name" value="Regulator of K+ conductance, C-terminal domain"/>
    <property type="match status" value="2"/>
</dbReference>
<protein>
    <submittedName>
        <fullName evidence="9">SLC13 family permease</fullName>
    </submittedName>
</protein>
<feature type="transmembrane region" description="Helical" evidence="7">
    <location>
        <begin position="167"/>
        <end position="191"/>
    </location>
</feature>
<evidence type="ECO:0000256" key="4">
    <source>
        <dbReference type="ARBA" id="ARBA00022737"/>
    </source>
</evidence>
<feature type="domain" description="RCK C-terminal" evidence="8">
    <location>
        <begin position="197"/>
        <end position="281"/>
    </location>
</feature>
<keyword evidence="4" id="KW-0677">Repeat</keyword>
<sequence>MTWQQFLVLGLLVSLIVLLVQGKVRPAMLFSGAVLVTYLAGLADIEEVVSGYTNSSLLTLVLLLLVSVAVEKTRIMSWFASLMGRGSFNLVLVKLWFSTAFLSAFVNNTAVVASLLGAIKRNPNHSASRLLLPMCFAATFGGVLTLIGTSTNLIVNSFLEKLGVPPLGMFDFFMVGAGTLLTGLIAVLLFARYLPEEEKREEIQDTAYFLEAKVPAGSHMIGRSVKDNGLRALKSLFLAEIIRGDQVICPVEPSQELHEGDVLLFAGDVESVGLLQEMKGLDLYGEHRLKGQHLVEVIVSPGSHLVGRTIKAAQFRHHFDAVVLAVRRGNSRLTGGLGKIELRGGDTLLLAPGSGFAHKKSLSREFVVVSGLEASTRLDGRRSAAVVAGFLAVLTLSVLGWVPLFKGLLIMLVGLLLSGILTLAELRRRFPLEIWLVVGGALALSDQLQATGLAQALVSFLQAHFNGASPLLAFVAVYLFTLVLTELMSNNAAAALAFPLAYQLSLSLGVASMPFILAVLFGASASFLLPYGYQTNLMVYAAGNYRMKSYLTLALPVSLAYSLGVLVMVPLLFPF</sequence>
<gene>
    <name evidence="9" type="ORF">GCM10023095_24890</name>
</gene>
<name>A0ABP8QDD1_9GAMM</name>
<accession>A0ABP8QDD1</accession>
<dbReference type="Pfam" id="PF03600">
    <property type="entry name" value="CitMHS"/>
    <property type="match status" value="1"/>
</dbReference>
<dbReference type="PANTHER" id="PTHR43652">
    <property type="entry name" value="BASIC AMINO ACID ANTIPORTER YFCC-RELATED"/>
    <property type="match status" value="1"/>
</dbReference>
<feature type="transmembrane region" description="Helical" evidence="7">
    <location>
        <begin position="130"/>
        <end position="155"/>
    </location>
</feature>
<keyword evidence="10" id="KW-1185">Reference proteome</keyword>